<dbReference type="Proteomes" id="UP001595190">
    <property type="component" value="Unassembled WGS sequence"/>
</dbReference>
<accession>A0ABV6ZRT3</accession>
<proteinExistence type="predicted"/>
<evidence type="ECO:0000313" key="1">
    <source>
        <dbReference type="EMBL" id="MFC2254876.1"/>
    </source>
</evidence>
<dbReference type="RefSeq" id="WP_394315477.1">
    <property type="nucleotide sequence ID" value="NZ_JBHGPK010000049.1"/>
</dbReference>
<organism evidence="1 2">
    <name type="scientific">Labrys neptuniae</name>
    <dbReference type="NCBI Taxonomy" id="376174"/>
    <lineage>
        <taxon>Bacteria</taxon>
        <taxon>Pseudomonadati</taxon>
        <taxon>Pseudomonadota</taxon>
        <taxon>Alphaproteobacteria</taxon>
        <taxon>Hyphomicrobiales</taxon>
        <taxon>Xanthobacteraceae</taxon>
        <taxon>Labrys</taxon>
    </lineage>
</organism>
<sequence length="165" mass="18188">MELREIWIAYCEQQLGDRAASAAPVIISPKKAMALLWNFNALFTPRVAAITATAFSTQFDEEADGALAMLARTDSFASWERMSAGAWRVLYERHLYTLVVMDANAALSEPVISRLPSGLTRQSQARALLLQFLLGGARSIDRQLLPLSKPGTLPAFPANTSLRRH</sequence>
<gene>
    <name evidence="1" type="ORF">ACETRX_35140</name>
</gene>
<comment type="caution">
    <text evidence="1">The sequence shown here is derived from an EMBL/GenBank/DDBJ whole genome shotgun (WGS) entry which is preliminary data.</text>
</comment>
<name>A0ABV6ZRT3_9HYPH</name>
<dbReference type="EMBL" id="JBHGPK010000049">
    <property type="protein sequence ID" value="MFC2254876.1"/>
    <property type="molecule type" value="Genomic_DNA"/>
</dbReference>
<protein>
    <submittedName>
        <fullName evidence="1">Uncharacterized protein</fullName>
    </submittedName>
</protein>
<evidence type="ECO:0000313" key="2">
    <source>
        <dbReference type="Proteomes" id="UP001595190"/>
    </source>
</evidence>
<reference evidence="1 2" key="1">
    <citation type="submission" date="2024-09" db="EMBL/GenBank/DDBJ databases">
        <title>Description of Labrys sedimenti sp. nov., isolated from a diclofenac-degrading enrichment culture, and genome-based reclassification of Labrys portucalensis as a later heterotypic synonym of Labrys neptuniae.</title>
        <authorList>
            <person name="Tancsics A."/>
            <person name="Csepanyi A."/>
        </authorList>
    </citation>
    <scope>NUCLEOTIDE SEQUENCE [LARGE SCALE GENOMIC DNA]</scope>
    <source>
        <strain evidence="1 2">LMG 23412</strain>
    </source>
</reference>